<feature type="compositionally biased region" description="Polar residues" evidence="4">
    <location>
        <begin position="372"/>
        <end position="410"/>
    </location>
</feature>
<feature type="region of interest" description="Disordered" evidence="4">
    <location>
        <begin position="372"/>
        <end position="425"/>
    </location>
</feature>
<evidence type="ECO:0000313" key="9">
    <source>
        <dbReference type="Proteomes" id="UP001359559"/>
    </source>
</evidence>
<dbReference type="PROSITE" id="PS01159">
    <property type="entry name" value="WW_DOMAIN_1"/>
    <property type="match status" value="1"/>
</dbReference>
<dbReference type="InterPro" id="IPR000504">
    <property type="entry name" value="RRM_dom"/>
</dbReference>
<dbReference type="AlphaFoldDB" id="A0AAN9IQS5"/>
<evidence type="ECO:0000259" key="7">
    <source>
        <dbReference type="PROSITE" id="PS50102"/>
    </source>
</evidence>
<evidence type="ECO:0000256" key="4">
    <source>
        <dbReference type="SAM" id="MobiDB-lite"/>
    </source>
</evidence>
<dbReference type="InterPro" id="IPR036020">
    <property type="entry name" value="WW_dom_sf"/>
</dbReference>
<evidence type="ECO:0000256" key="2">
    <source>
        <dbReference type="ARBA" id="ARBA00022884"/>
    </source>
</evidence>
<dbReference type="PROSITE" id="PS50020">
    <property type="entry name" value="WW_DOMAIN_2"/>
    <property type="match status" value="1"/>
</dbReference>
<feature type="domain" description="WW" evidence="6">
    <location>
        <begin position="430"/>
        <end position="457"/>
    </location>
</feature>
<feature type="compositionally biased region" description="Basic and acidic residues" evidence="4">
    <location>
        <begin position="463"/>
        <end position="529"/>
    </location>
</feature>
<gene>
    <name evidence="8" type="ORF">RJT34_19307</name>
</gene>
<keyword evidence="5" id="KW-0812">Transmembrane</keyword>
<dbReference type="Gene3D" id="2.20.70.10">
    <property type="match status" value="1"/>
</dbReference>
<keyword evidence="2 3" id="KW-0694">RNA-binding</keyword>
<feature type="domain" description="RRM" evidence="7">
    <location>
        <begin position="181"/>
        <end position="256"/>
    </location>
</feature>
<dbReference type="PANTHER" id="PTHR24012">
    <property type="entry name" value="RNA BINDING PROTEIN"/>
    <property type="match status" value="1"/>
</dbReference>
<comment type="caution">
    <text evidence="8">The sequence shown here is derived from an EMBL/GenBank/DDBJ whole genome shotgun (WGS) entry which is preliminary data.</text>
</comment>
<dbReference type="GO" id="GO:0003723">
    <property type="term" value="F:RNA binding"/>
    <property type="evidence" value="ECO:0007669"/>
    <property type="project" value="UniProtKB-UniRule"/>
</dbReference>
<keyword evidence="5" id="KW-1133">Transmembrane helix</keyword>
<dbReference type="Gene3D" id="3.30.70.330">
    <property type="match status" value="2"/>
</dbReference>
<dbReference type="Proteomes" id="UP001359559">
    <property type="component" value="Unassembled WGS sequence"/>
</dbReference>
<dbReference type="SUPFAM" id="SSF54928">
    <property type="entry name" value="RNA-binding domain, RBD"/>
    <property type="match status" value="2"/>
</dbReference>
<dbReference type="InterPro" id="IPR001202">
    <property type="entry name" value="WW_dom"/>
</dbReference>
<dbReference type="PROSITE" id="PS50102">
    <property type="entry name" value="RRM"/>
    <property type="match status" value="2"/>
</dbReference>
<evidence type="ECO:0000256" key="1">
    <source>
        <dbReference type="ARBA" id="ARBA00022737"/>
    </source>
</evidence>
<evidence type="ECO:0008006" key="10">
    <source>
        <dbReference type="Google" id="ProtNLM"/>
    </source>
</evidence>
<keyword evidence="5" id="KW-0472">Membrane</keyword>
<evidence type="ECO:0000259" key="6">
    <source>
        <dbReference type="PROSITE" id="PS50020"/>
    </source>
</evidence>
<feature type="compositionally biased region" description="Low complexity" evidence="4">
    <location>
        <begin position="564"/>
        <end position="578"/>
    </location>
</feature>
<reference evidence="8 9" key="1">
    <citation type="submission" date="2024-01" db="EMBL/GenBank/DDBJ databases">
        <title>The genomes of 5 underutilized Papilionoideae crops provide insights into root nodulation and disease resistance.</title>
        <authorList>
            <person name="Yuan L."/>
        </authorList>
    </citation>
    <scope>NUCLEOTIDE SEQUENCE [LARGE SCALE GENOMIC DNA]</scope>
    <source>
        <strain evidence="8">LY-2023</strain>
        <tissue evidence="8">Leaf</tissue>
    </source>
</reference>
<accession>A0AAN9IQS5</accession>
<name>A0AAN9IQS5_CLITE</name>
<feature type="region of interest" description="Disordered" evidence="4">
    <location>
        <begin position="463"/>
        <end position="578"/>
    </location>
</feature>
<dbReference type="CDD" id="cd00201">
    <property type="entry name" value="WW"/>
    <property type="match status" value="1"/>
</dbReference>
<feature type="domain" description="RRM" evidence="7">
    <location>
        <begin position="75"/>
        <end position="156"/>
    </location>
</feature>
<evidence type="ECO:0000313" key="8">
    <source>
        <dbReference type="EMBL" id="KAK7284560.1"/>
    </source>
</evidence>
<feature type="transmembrane region" description="Helical" evidence="5">
    <location>
        <begin position="19"/>
        <end position="37"/>
    </location>
</feature>
<evidence type="ECO:0000256" key="3">
    <source>
        <dbReference type="PROSITE-ProRule" id="PRU00176"/>
    </source>
</evidence>
<dbReference type="SMART" id="SM00360">
    <property type="entry name" value="RRM"/>
    <property type="match status" value="2"/>
</dbReference>
<organism evidence="8 9">
    <name type="scientific">Clitoria ternatea</name>
    <name type="common">Butterfly pea</name>
    <dbReference type="NCBI Taxonomy" id="43366"/>
    <lineage>
        <taxon>Eukaryota</taxon>
        <taxon>Viridiplantae</taxon>
        <taxon>Streptophyta</taxon>
        <taxon>Embryophyta</taxon>
        <taxon>Tracheophyta</taxon>
        <taxon>Spermatophyta</taxon>
        <taxon>Magnoliopsida</taxon>
        <taxon>eudicotyledons</taxon>
        <taxon>Gunneridae</taxon>
        <taxon>Pentapetalae</taxon>
        <taxon>rosids</taxon>
        <taxon>fabids</taxon>
        <taxon>Fabales</taxon>
        <taxon>Fabaceae</taxon>
        <taxon>Papilionoideae</taxon>
        <taxon>50 kb inversion clade</taxon>
        <taxon>NPAAA clade</taxon>
        <taxon>indigoferoid/millettioid clade</taxon>
        <taxon>Phaseoleae</taxon>
        <taxon>Clitoria</taxon>
    </lineage>
</organism>
<dbReference type="EMBL" id="JAYKXN010000005">
    <property type="protein sequence ID" value="KAK7284560.1"/>
    <property type="molecule type" value="Genomic_DNA"/>
</dbReference>
<dbReference type="InterPro" id="IPR012677">
    <property type="entry name" value="Nucleotide-bd_a/b_plait_sf"/>
</dbReference>
<evidence type="ECO:0000256" key="5">
    <source>
        <dbReference type="SAM" id="Phobius"/>
    </source>
</evidence>
<keyword evidence="1" id="KW-0677">Repeat</keyword>
<protein>
    <recommendedName>
        <fullName evidence="10">Flowering time control protein FCA</fullName>
    </recommendedName>
</protein>
<dbReference type="SUPFAM" id="SSF51045">
    <property type="entry name" value="WW domain"/>
    <property type="match status" value="1"/>
</dbReference>
<keyword evidence="9" id="KW-1185">Reference proteome</keyword>
<dbReference type="SMART" id="SM00456">
    <property type="entry name" value="WW"/>
    <property type="match status" value="1"/>
</dbReference>
<proteinExistence type="predicted"/>
<dbReference type="Pfam" id="PF00397">
    <property type="entry name" value="WW"/>
    <property type="match status" value="1"/>
</dbReference>
<dbReference type="Pfam" id="PF00076">
    <property type="entry name" value="RRM_1"/>
    <property type="match status" value="2"/>
</dbReference>
<sequence length="578" mass="64988">MATALTTTSTTTTYHPPSILLLLTLSIIPSLGLLVNAPGITLTNQLLQVLLLLFFNNTLNYCLYVSDHMDAGCHVKVYVAPVPRTASETDIRLVFEGHGTIVEIVLLKDRRTGVRQGSCFVKYATLDGADRAIKALSSQYTFPGESCPVVVRFADRELERLGVRGFSRNLEKKDPLIEVVDKVFVGYINKEASKKEIEDIFSTYGHVEDVFIASSRGYGFVKFSNREMALAAIKGLNGTYTMRGCDHPLIVRVADPKKPKTGESRGNYLSGNANFGHCSQEPAVWPLPNFGDPSTGGSLMPVAPYHSTTSHPQVASHMQNWEPGATVVQQPFPPQQPFAPQQPFLPQQLYSQLASMPLRSIQAPKLSSQAFVAEVQRQSHPAESSAQNMEQHISSQLPTQNGSNPNTVAGSTPPDMPANPQDEDFPECDWSEHYCPDGHKYYYNCVTCESQWEKPEEYTLYEREAEKEQEHKESETQETEKKESEKQELEKKECEKQEPEKKESEKQEPERKESEWQVPEKEESEKAEPMPEEEESEKQEEQVNKEFKNQQENKEFDKQLENNSSGLSQLSLCSSPQK</sequence>
<dbReference type="InterPro" id="IPR035979">
    <property type="entry name" value="RBD_domain_sf"/>
</dbReference>
<feature type="compositionally biased region" description="Basic and acidic residues" evidence="4">
    <location>
        <begin position="539"/>
        <end position="560"/>
    </location>
</feature>